<keyword evidence="1" id="KW-0812">Transmembrane</keyword>
<feature type="transmembrane region" description="Helical" evidence="1">
    <location>
        <begin position="68"/>
        <end position="89"/>
    </location>
</feature>
<reference evidence="2 3" key="1">
    <citation type="journal article" date="2017" name="Sci. Rep.">
        <title>Revealing the Saline Adaptation Strategies of the Halophilic Bacterium Halomonas beimenensis through High-throughput Omics and Transposon Mutagenesis Approaches.</title>
        <authorList>
            <person name="Chen Y.H."/>
            <person name="Lin S.S."/>
            <person name="Shyu Y.T."/>
        </authorList>
    </citation>
    <scope>NUCLEOTIDE SEQUENCE [LARGE SCALE GENOMIC DNA]</scope>
    <source>
        <strain evidence="2 3">NTU-111</strain>
    </source>
</reference>
<feature type="transmembrane region" description="Helical" evidence="1">
    <location>
        <begin position="95"/>
        <end position="117"/>
    </location>
</feature>
<dbReference type="AlphaFoldDB" id="A0A291P7S2"/>
<feature type="transmembrane region" description="Helical" evidence="1">
    <location>
        <begin position="12"/>
        <end position="30"/>
    </location>
</feature>
<keyword evidence="1" id="KW-0472">Membrane</keyword>
<organism evidence="2 3">
    <name type="scientific">Halomonas beimenensis</name>
    <dbReference type="NCBI Taxonomy" id="475662"/>
    <lineage>
        <taxon>Bacteria</taxon>
        <taxon>Pseudomonadati</taxon>
        <taxon>Pseudomonadota</taxon>
        <taxon>Gammaproteobacteria</taxon>
        <taxon>Oceanospirillales</taxon>
        <taxon>Halomonadaceae</taxon>
        <taxon>Halomonas</taxon>
    </lineage>
</organism>
<dbReference type="OrthoDB" id="6182972at2"/>
<feature type="transmembrane region" description="Helical" evidence="1">
    <location>
        <begin position="36"/>
        <end position="56"/>
    </location>
</feature>
<name>A0A291P7S2_9GAMM</name>
<dbReference type="Proteomes" id="UP000219993">
    <property type="component" value="Chromosome"/>
</dbReference>
<accession>A0A291P7S2</accession>
<protein>
    <recommendedName>
        <fullName evidence="4">Transmembrane protein</fullName>
    </recommendedName>
</protein>
<evidence type="ECO:0008006" key="4">
    <source>
        <dbReference type="Google" id="ProtNLM"/>
    </source>
</evidence>
<dbReference type="KEGG" id="hbe:BEI_1914"/>
<dbReference type="EMBL" id="CP021435">
    <property type="protein sequence ID" value="ATJ82901.1"/>
    <property type="molecule type" value="Genomic_DNA"/>
</dbReference>
<sequence>MGATPTPERFSLLLGLAVVMLVTLPRYLLGGHQSRLTLLGVALVVVIGVALAHWRLLADEARRRLPALLRRLAVCLVAGVALTAGWQLLAAGWQGWAILVSHGATLGLLLHALGLWWKPLESSE</sequence>
<evidence type="ECO:0000313" key="3">
    <source>
        <dbReference type="Proteomes" id="UP000219993"/>
    </source>
</evidence>
<evidence type="ECO:0000256" key="1">
    <source>
        <dbReference type="SAM" id="Phobius"/>
    </source>
</evidence>
<keyword evidence="3" id="KW-1185">Reference proteome</keyword>
<dbReference type="RefSeq" id="WP_097789297.1">
    <property type="nucleotide sequence ID" value="NZ_BAAADT010000002.1"/>
</dbReference>
<evidence type="ECO:0000313" key="2">
    <source>
        <dbReference type="EMBL" id="ATJ82901.1"/>
    </source>
</evidence>
<gene>
    <name evidence="2" type="ORF">BEI_1914</name>
</gene>
<proteinExistence type="predicted"/>
<keyword evidence="1" id="KW-1133">Transmembrane helix</keyword>